<protein>
    <recommendedName>
        <fullName evidence="4">Cytochrome c7-like domain-containing protein</fullName>
    </recommendedName>
</protein>
<evidence type="ECO:0000256" key="2">
    <source>
        <dbReference type="SAM" id="MobiDB-lite"/>
    </source>
</evidence>
<dbReference type="Proteomes" id="UP000031623">
    <property type="component" value="Chromosome"/>
</dbReference>
<dbReference type="EMBL" id="AP014633">
    <property type="protein sequence ID" value="BAP57557.1"/>
    <property type="molecule type" value="Genomic_DNA"/>
</dbReference>
<keyword evidence="1 3" id="KW-0732">Signal</keyword>
<feature type="compositionally biased region" description="Low complexity" evidence="2">
    <location>
        <begin position="267"/>
        <end position="277"/>
    </location>
</feature>
<keyword evidence="6" id="KW-1185">Reference proteome</keyword>
<feature type="signal peptide" evidence="3">
    <location>
        <begin position="1"/>
        <end position="25"/>
    </location>
</feature>
<accession>A0A090AN93</accession>
<dbReference type="KEGG" id="tig:THII_3260"/>
<sequence>MKTGNQFARVAAIFLVWGSWTISVAAETTSGTTDLDYQRARWHPLHFKPAIETATDQQCLECHQEVLEKSVKQQSPAGVKSANTLAWYQTLDTYEGEQETFHRRHLVTPLAKQLMNLQCNTCHDGNDPREEAPVPPTKEDAGFTLRKMVTTEKTCLKCHGKHPYEIMGLTGPWEETRESMGNSCLTCHVAIRTNRHQVNYLKAEEIEKAAEKNSDVCFGCHGGRQWYRISYPYPRHPWPGQAAEVPDWAKDRPTESEPRFQLKKTADNSTANTSTTK</sequence>
<dbReference type="InterPro" id="IPR036280">
    <property type="entry name" value="Multihaem_cyt_sf"/>
</dbReference>
<proteinExistence type="predicted"/>
<dbReference type="HOGENOM" id="CLU_076607_0_0_6"/>
<feature type="compositionally biased region" description="Basic and acidic residues" evidence="2">
    <location>
        <begin position="247"/>
        <end position="266"/>
    </location>
</feature>
<feature type="domain" description="Cytochrome c7-like" evidence="4">
    <location>
        <begin position="51"/>
        <end position="159"/>
    </location>
</feature>
<reference evidence="5 6" key="1">
    <citation type="journal article" date="2014" name="ISME J.">
        <title>Ecophysiology of Thioploca ingrica as revealed by the complete genome sequence supplemented with proteomic evidence.</title>
        <authorList>
            <person name="Kojima H."/>
            <person name="Ogura Y."/>
            <person name="Yamamoto N."/>
            <person name="Togashi T."/>
            <person name="Mori H."/>
            <person name="Watanabe T."/>
            <person name="Nemoto F."/>
            <person name="Kurokawa K."/>
            <person name="Hayashi T."/>
            <person name="Fukui M."/>
        </authorList>
    </citation>
    <scope>NUCLEOTIDE SEQUENCE [LARGE SCALE GENOMIC DNA]</scope>
</reference>
<gene>
    <name evidence="5" type="ORF">THII_3260</name>
</gene>
<evidence type="ECO:0000256" key="1">
    <source>
        <dbReference type="ARBA" id="ARBA00022729"/>
    </source>
</evidence>
<name>A0A090AN93_9GAMM</name>
<evidence type="ECO:0000256" key="3">
    <source>
        <dbReference type="SAM" id="SignalP"/>
    </source>
</evidence>
<dbReference type="Gene3D" id="1.10.780.10">
    <property type="entry name" value="Hydroxylamine Oxidoreductase, Chain A, domain 1"/>
    <property type="match status" value="1"/>
</dbReference>
<dbReference type="SUPFAM" id="SSF48695">
    <property type="entry name" value="Multiheme cytochromes"/>
    <property type="match status" value="1"/>
</dbReference>
<organism evidence="5 6">
    <name type="scientific">Thioploca ingrica</name>
    <dbReference type="NCBI Taxonomy" id="40754"/>
    <lineage>
        <taxon>Bacteria</taxon>
        <taxon>Pseudomonadati</taxon>
        <taxon>Pseudomonadota</taxon>
        <taxon>Gammaproteobacteria</taxon>
        <taxon>Thiotrichales</taxon>
        <taxon>Thiotrichaceae</taxon>
        <taxon>Thioploca</taxon>
    </lineage>
</organism>
<feature type="chain" id="PRO_5001852906" description="Cytochrome c7-like domain-containing protein" evidence="3">
    <location>
        <begin position="26"/>
        <end position="277"/>
    </location>
</feature>
<evidence type="ECO:0000259" key="4">
    <source>
        <dbReference type="Pfam" id="PF14522"/>
    </source>
</evidence>
<dbReference type="InterPro" id="IPR051829">
    <property type="entry name" value="Multiheme_Cytochr_ET"/>
</dbReference>
<dbReference type="Pfam" id="PF14522">
    <property type="entry name" value="Cytochrome_C7"/>
    <property type="match status" value="1"/>
</dbReference>
<dbReference type="AlphaFoldDB" id="A0A090AN93"/>
<dbReference type="InterPro" id="IPR029467">
    <property type="entry name" value="Cyt_c7-like"/>
</dbReference>
<dbReference type="OrthoDB" id="9805828at2"/>
<dbReference type="PANTHER" id="PTHR35038">
    <property type="entry name" value="DISSIMILATORY SULFITE REDUCTASE SIRA"/>
    <property type="match status" value="1"/>
</dbReference>
<evidence type="ECO:0000313" key="6">
    <source>
        <dbReference type="Proteomes" id="UP000031623"/>
    </source>
</evidence>
<dbReference type="STRING" id="40754.THII_3260"/>
<feature type="region of interest" description="Disordered" evidence="2">
    <location>
        <begin position="240"/>
        <end position="277"/>
    </location>
</feature>
<evidence type="ECO:0000313" key="5">
    <source>
        <dbReference type="EMBL" id="BAP57557.1"/>
    </source>
</evidence>